<evidence type="ECO:0000313" key="3">
    <source>
        <dbReference type="Proteomes" id="UP000507470"/>
    </source>
</evidence>
<evidence type="ECO:0000313" key="2">
    <source>
        <dbReference type="EMBL" id="CAC5372970.1"/>
    </source>
</evidence>
<proteinExistence type="predicted"/>
<evidence type="ECO:0000256" key="1">
    <source>
        <dbReference type="SAM" id="MobiDB-lite"/>
    </source>
</evidence>
<feature type="region of interest" description="Disordered" evidence="1">
    <location>
        <begin position="106"/>
        <end position="126"/>
    </location>
</feature>
<dbReference type="AlphaFoldDB" id="A0A6J8ASE2"/>
<reference evidence="2 3" key="1">
    <citation type="submission" date="2020-06" db="EMBL/GenBank/DDBJ databases">
        <authorList>
            <person name="Li R."/>
            <person name="Bekaert M."/>
        </authorList>
    </citation>
    <scope>NUCLEOTIDE SEQUENCE [LARGE SCALE GENOMIC DNA]</scope>
    <source>
        <strain evidence="3">wild</strain>
    </source>
</reference>
<dbReference type="InterPro" id="IPR010736">
    <property type="entry name" value="SHIPPO-rpt"/>
</dbReference>
<keyword evidence="3" id="KW-1185">Reference proteome</keyword>
<gene>
    <name evidence="2" type="ORF">MCOR_10890</name>
</gene>
<feature type="compositionally biased region" description="Polar residues" evidence="1">
    <location>
        <begin position="117"/>
        <end position="126"/>
    </location>
</feature>
<protein>
    <submittedName>
        <fullName evidence="2">Outer dense fiber protein 3,Outer dense fiber protein 3-B</fullName>
    </submittedName>
</protein>
<accession>A0A6J8ASE2</accession>
<sequence length="238" mass="26166">MYSSPGPCYGLPGLVGQKTHDPRSVHNKGPAYPFGVRHGKFKDDCSPGPCYYPNPKVYRDGNDGTPQYSLYSRQRDATMFKVPGPGAYSPEGVGQTAHFRHPQYSFGTRHRHRRTDNNPAPNNYTLTPMLGKTVTSGQKQAPIFSMKARSTIGSFHEDLAKAPGAGTYNTTEPSIYKDKSPLYSMTSRNVMPGDTTKKPGPGAHSPENVWMHKVKQPAPSFGIRHSQYLAPLIIAEAD</sequence>
<dbReference type="PANTHER" id="PTHR21580">
    <property type="entry name" value="SHIPPO-1-RELATED"/>
    <property type="match status" value="1"/>
</dbReference>
<dbReference type="Proteomes" id="UP000507470">
    <property type="component" value="Unassembled WGS sequence"/>
</dbReference>
<dbReference type="GO" id="GO:0005856">
    <property type="term" value="C:cytoskeleton"/>
    <property type="evidence" value="ECO:0007669"/>
    <property type="project" value="TreeGrafter"/>
</dbReference>
<dbReference type="Pfam" id="PF07004">
    <property type="entry name" value="SHIPPO-rpt"/>
    <property type="match status" value="5"/>
</dbReference>
<name>A0A6J8ASE2_MYTCO</name>
<dbReference type="InterPro" id="IPR051291">
    <property type="entry name" value="CIMAP"/>
</dbReference>
<dbReference type="PANTHER" id="PTHR21580:SF28">
    <property type="entry name" value="BOREALIN N-TERMINAL DOMAIN-CONTAINING PROTEIN-RELATED"/>
    <property type="match status" value="1"/>
</dbReference>
<dbReference type="EMBL" id="CACVKT020001876">
    <property type="protein sequence ID" value="CAC5372970.1"/>
    <property type="molecule type" value="Genomic_DNA"/>
</dbReference>
<dbReference type="OrthoDB" id="429991at2759"/>
<organism evidence="2 3">
    <name type="scientific">Mytilus coruscus</name>
    <name type="common">Sea mussel</name>
    <dbReference type="NCBI Taxonomy" id="42192"/>
    <lineage>
        <taxon>Eukaryota</taxon>
        <taxon>Metazoa</taxon>
        <taxon>Spiralia</taxon>
        <taxon>Lophotrochozoa</taxon>
        <taxon>Mollusca</taxon>
        <taxon>Bivalvia</taxon>
        <taxon>Autobranchia</taxon>
        <taxon>Pteriomorphia</taxon>
        <taxon>Mytilida</taxon>
        <taxon>Mytiloidea</taxon>
        <taxon>Mytilidae</taxon>
        <taxon>Mytilinae</taxon>
        <taxon>Mytilus</taxon>
    </lineage>
</organism>